<dbReference type="EMBL" id="QJRX01000009">
    <property type="protein sequence ID" value="PYC21056.1"/>
    <property type="molecule type" value="Genomic_DNA"/>
</dbReference>
<sequence length="198" mass="21724">MRLHDFTLSGNCYKVRLFLALLGREAELVQTDLLGGAQKRAEFLALNPRGQVPLLEDDGRAIYDSQAILVYLARRYAETSWYPQDALSQARIAGWLSFAANEVAQGPGQARLHALFRMPGDLPLAQRRATQTLELLEAHLARHDWLAEGAAPSIADIAVYPYVALAGDGGLDLAPYAHLATWFARIRALPGYIGMPGL</sequence>
<comment type="caution">
    <text evidence="3">The sequence shown here is derived from an EMBL/GenBank/DDBJ whole genome shotgun (WGS) entry which is preliminary data.</text>
</comment>
<name>A0A2V4LT84_AQUAC</name>
<dbReference type="SUPFAM" id="SSF47616">
    <property type="entry name" value="GST C-terminal domain-like"/>
    <property type="match status" value="1"/>
</dbReference>
<dbReference type="PANTHER" id="PTHR44051">
    <property type="entry name" value="GLUTATHIONE S-TRANSFERASE-RELATED"/>
    <property type="match status" value="1"/>
</dbReference>
<dbReference type="InterPro" id="IPR010987">
    <property type="entry name" value="Glutathione-S-Trfase_C-like"/>
</dbReference>
<dbReference type="CDD" id="cd03056">
    <property type="entry name" value="GST_N_4"/>
    <property type="match status" value="1"/>
</dbReference>
<keyword evidence="3" id="KW-0808">Transferase</keyword>
<reference evidence="3 4" key="1">
    <citation type="submission" date="2018-06" db="EMBL/GenBank/DDBJ databases">
        <title>Pseudomonas diversity within urban Lake Michigan freshwaters.</title>
        <authorList>
            <person name="Batrich M."/>
            <person name="Hatzopoulos T."/>
            <person name="Putonti C."/>
        </authorList>
    </citation>
    <scope>NUCLEOTIDE SEQUENCE [LARGE SCALE GENOMIC DNA]</scope>
    <source>
        <strain evidence="3 4">MB-090714</strain>
    </source>
</reference>
<feature type="domain" description="GST C-terminal" evidence="2">
    <location>
        <begin position="85"/>
        <end position="198"/>
    </location>
</feature>
<dbReference type="Proteomes" id="UP000248146">
    <property type="component" value="Unassembled WGS sequence"/>
</dbReference>
<dbReference type="InterPro" id="IPR004045">
    <property type="entry name" value="Glutathione_S-Trfase_N"/>
</dbReference>
<evidence type="ECO:0000313" key="4">
    <source>
        <dbReference type="Proteomes" id="UP000248146"/>
    </source>
</evidence>
<proteinExistence type="predicted"/>
<dbReference type="SUPFAM" id="SSF52833">
    <property type="entry name" value="Thioredoxin-like"/>
    <property type="match status" value="1"/>
</dbReference>
<dbReference type="InterPro" id="IPR040079">
    <property type="entry name" value="Glutathione_S-Trfase"/>
</dbReference>
<evidence type="ECO:0000313" key="3">
    <source>
        <dbReference type="EMBL" id="PYC21056.1"/>
    </source>
</evidence>
<dbReference type="AlphaFoldDB" id="A0A2V4LT84"/>
<dbReference type="SFLD" id="SFLDS00019">
    <property type="entry name" value="Glutathione_Transferase_(cytos"/>
    <property type="match status" value="1"/>
</dbReference>
<dbReference type="Gene3D" id="3.40.30.10">
    <property type="entry name" value="Glutaredoxin"/>
    <property type="match status" value="1"/>
</dbReference>
<dbReference type="Pfam" id="PF13417">
    <property type="entry name" value="GST_N_3"/>
    <property type="match status" value="1"/>
</dbReference>
<gene>
    <name evidence="3" type="ORF">DMO17_17040</name>
</gene>
<evidence type="ECO:0000259" key="1">
    <source>
        <dbReference type="PROSITE" id="PS50404"/>
    </source>
</evidence>
<dbReference type="OrthoDB" id="9797500at2"/>
<dbReference type="InterPro" id="IPR036249">
    <property type="entry name" value="Thioredoxin-like_sf"/>
</dbReference>
<dbReference type="RefSeq" id="WP_110683671.1">
    <property type="nucleotide sequence ID" value="NZ_QJRX01000009.1"/>
</dbReference>
<dbReference type="PROSITE" id="PS50405">
    <property type="entry name" value="GST_CTER"/>
    <property type="match status" value="1"/>
</dbReference>
<protein>
    <submittedName>
        <fullName evidence="3">Glutathione S-transferase</fullName>
    </submittedName>
</protein>
<dbReference type="PANTHER" id="PTHR44051:SF2">
    <property type="entry name" value="HYPOTHETICAL GLUTATHIONE S-TRANSFERASE LIKE PROTEIN"/>
    <property type="match status" value="1"/>
</dbReference>
<feature type="domain" description="GST N-terminal" evidence="1">
    <location>
        <begin position="1"/>
        <end position="80"/>
    </location>
</feature>
<dbReference type="GO" id="GO:0016740">
    <property type="term" value="F:transferase activity"/>
    <property type="evidence" value="ECO:0007669"/>
    <property type="project" value="UniProtKB-KW"/>
</dbReference>
<dbReference type="SFLD" id="SFLDG00358">
    <property type="entry name" value="Main_(cytGST)"/>
    <property type="match status" value="1"/>
</dbReference>
<accession>A0A2V4LT84</accession>
<dbReference type="Gene3D" id="1.20.1050.10">
    <property type="match status" value="1"/>
</dbReference>
<evidence type="ECO:0000259" key="2">
    <source>
        <dbReference type="PROSITE" id="PS50405"/>
    </source>
</evidence>
<dbReference type="Pfam" id="PF13410">
    <property type="entry name" value="GST_C_2"/>
    <property type="match status" value="1"/>
</dbReference>
<dbReference type="PROSITE" id="PS50404">
    <property type="entry name" value="GST_NTER"/>
    <property type="match status" value="1"/>
</dbReference>
<organism evidence="3 4">
    <name type="scientific">Aquipseudomonas alcaligenes</name>
    <name type="common">Pseudomonas alcaligenes</name>
    <dbReference type="NCBI Taxonomy" id="43263"/>
    <lineage>
        <taxon>Bacteria</taxon>
        <taxon>Pseudomonadati</taxon>
        <taxon>Pseudomonadota</taxon>
        <taxon>Gammaproteobacteria</taxon>
        <taxon>Pseudomonadales</taxon>
        <taxon>Pseudomonadaceae</taxon>
        <taxon>Aquipseudomonas</taxon>
    </lineage>
</organism>
<dbReference type="InterPro" id="IPR036282">
    <property type="entry name" value="Glutathione-S-Trfase_C_sf"/>
</dbReference>